<dbReference type="GO" id="GO:0003676">
    <property type="term" value="F:nucleic acid binding"/>
    <property type="evidence" value="ECO:0007669"/>
    <property type="project" value="InterPro"/>
</dbReference>
<dbReference type="PANTHER" id="PTHR46889:SF4">
    <property type="entry name" value="TRANSPOSASE INSO FOR INSERTION SEQUENCE ELEMENT IS911B-RELATED"/>
    <property type="match status" value="1"/>
</dbReference>
<dbReference type="GO" id="GO:0015074">
    <property type="term" value="P:DNA integration"/>
    <property type="evidence" value="ECO:0007669"/>
    <property type="project" value="InterPro"/>
</dbReference>
<dbReference type="RefSeq" id="WP_277945013.1">
    <property type="nucleotide sequence ID" value="NZ_CP096807.1"/>
</dbReference>
<organism evidence="2">
    <name type="scientific">Spiroplasma citri</name>
    <dbReference type="NCBI Taxonomy" id="2133"/>
    <lineage>
        <taxon>Bacteria</taxon>
        <taxon>Bacillati</taxon>
        <taxon>Mycoplasmatota</taxon>
        <taxon>Mollicutes</taxon>
        <taxon>Entomoplasmatales</taxon>
        <taxon>Spiroplasmataceae</taxon>
        <taxon>Spiroplasma</taxon>
    </lineage>
</organism>
<dbReference type="PROSITE" id="PS50994">
    <property type="entry name" value="INTEGRASE"/>
    <property type="match status" value="1"/>
</dbReference>
<dbReference type="Gene3D" id="3.30.420.10">
    <property type="entry name" value="Ribonuclease H-like superfamily/Ribonuclease H"/>
    <property type="match status" value="1"/>
</dbReference>
<dbReference type="SUPFAM" id="SSF53098">
    <property type="entry name" value="Ribonuclease H-like"/>
    <property type="match status" value="1"/>
</dbReference>
<name>Q14NS1_SPICI</name>
<dbReference type="InterPro" id="IPR050900">
    <property type="entry name" value="Transposase_IS3/IS150/IS904"/>
</dbReference>
<dbReference type="AlphaFoldDB" id="Q14NS1"/>
<dbReference type="InterPro" id="IPR012337">
    <property type="entry name" value="RNaseH-like_sf"/>
</dbReference>
<dbReference type="EMBL" id="AM285305">
    <property type="protein sequence ID" value="CAK98858.1"/>
    <property type="molecule type" value="Genomic_DNA"/>
</dbReference>
<feature type="domain" description="Integrase catalytic" evidence="1">
    <location>
        <begin position="1"/>
        <end position="105"/>
    </location>
</feature>
<protein>
    <submittedName>
        <fullName evidence="2">Hypothetical transposase n-terminal and c-terminal truncated protein</fullName>
    </submittedName>
</protein>
<sequence length="105" mass="12446">MLTNKKTYYLSIVKDFHNNQILDYQISNNLGTNFVLKNIINAWIKAGKPKTWILQSDQGFHYTNQNYQRLCNYLGIKILMYKRGNPYDNAHTESWFGTMKSEFLN</sequence>
<dbReference type="Pfam" id="PF00665">
    <property type="entry name" value="rve"/>
    <property type="match status" value="1"/>
</dbReference>
<proteinExistence type="predicted"/>
<evidence type="ECO:0000313" key="2">
    <source>
        <dbReference type="EMBL" id="CAK98858.1"/>
    </source>
</evidence>
<evidence type="ECO:0000259" key="1">
    <source>
        <dbReference type="PROSITE" id="PS50994"/>
    </source>
</evidence>
<reference evidence="2" key="1">
    <citation type="journal article" date="2010" name="Appl. Environ. Microbiol.">
        <title>Partial chromosome sequence of Spiroplasma citri reveals extensive viral invasion and important gene decay.</title>
        <authorList>
            <person name="Carle P."/>
            <person name="Saillard C."/>
            <person name="Carrere N."/>
            <person name="Carrere S."/>
            <person name="Duret S."/>
            <person name="Eveillard S."/>
            <person name="Gaurivaud P."/>
            <person name="Gourgues G."/>
            <person name="Gouzy J."/>
            <person name="Salar P."/>
            <person name="Verdin E."/>
            <person name="Breton M."/>
            <person name="Blanchard A."/>
            <person name="Laigret F."/>
            <person name="Bove J.M."/>
            <person name="Renaudin J."/>
            <person name="Foissac X."/>
        </authorList>
    </citation>
    <scope>NUCLEOTIDE SEQUENCE</scope>
    <source>
        <strain evidence="2">GII3-3X</strain>
    </source>
</reference>
<gene>
    <name evidence="2" type="ORF">SPICI04_066</name>
</gene>
<dbReference type="PANTHER" id="PTHR46889">
    <property type="entry name" value="TRANSPOSASE INSF FOR INSERTION SEQUENCE IS3B-RELATED"/>
    <property type="match status" value="1"/>
</dbReference>
<dbReference type="InterPro" id="IPR001584">
    <property type="entry name" value="Integrase_cat-core"/>
</dbReference>
<dbReference type="InterPro" id="IPR036397">
    <property type="entry name" value="RNaseH_sf"/>
</dbReference>
<accession>Q14NS1</accession>